<reference evidence="3" key="1">
    <citation type="submission" date="2023-05" db="EMBL/GenBank/DDBJ databases">
        <title>Limnohabitans sp. strain HM2-2 Genome sequencing and assembly.</title>
        <authorList>
            <person name="Jung Y."/>
        </authorList>
    </citation>
    <scope>NUCLEOTIDE SEQUENCE</scope>
    <source>
        <strain evidence="3">HM2-2</strain>
    </source>
</reference>
<feature type="signal peptide" evidence="2">
    <location>
        <begin position="1"/>
        <end position="32"/>
    </location>
</feature>
<protein>
    <submittedName>
        <fullName evidence="3">Tripartite tricarboxylate transporter substrate binding protein</fullName>
    </submittedName>
</protein>
<dbReference type="PANTHER" id="PTHR42928">
    <property type="entry name" value="TRICARBOXYLATE-BINDING PROTEIN"/>
    <property type="match status" value="1"/>
</dbReference>
<dbReference type="InterPro" id="IPR019546">
    <property type="entry name" value="TAT_signal_bac_arc"/>
</dbReference>
<comment type="similarity">
    <text evidence="1">Belongs to the UPF0065 (bug) family.</text>
</comment>
<dbReference type="Proteomes" id="UP001431902">
    <property type="component" value="Unassembled WGS sequence"/>
</dbReference>
<gene>
    <name evidence="3" type="ORF">QLQ16_13725</name>
</gene>
<dbReference type="InterPro" id="IPR042100">
    <property type="entry name" value="Bug_dom1"/>
</dbReference>
<dbReference type="Pfam" id="PF03401">
    <property type="entry name" value="TctC"/>
    <property type="match status" value="1"/>
</dbReference>
<dbReference type="Gene3D" id="3.40.190.150">
    <property type="entry name" value="Bordetella uptake gene, domain 1"/>
    <property type="match status" value="1"/>
</dbReference>
<organism evidence="3 4">
    <name type="scientific">Limnohabitans lacus</name>
    <dbReference type="NCBI Taxonomy" id="3045173"/>
    <lineage>
        <taxon>Bacteria</taxon>
        <taxon>Pseudomonadati</taxon>
        <taxon>Pseudomonadota</taxon>
        <taxon>Betaproteobacteria</taxon>
        <taxon>Burkholderiales</taxon>
        <taxon>Comamonadaceae</taxon>
        <taxon>Limnohabitans</taxon>
    </lineage>
</organism>
<name>A0ABT6X9U6_9BURK</name>
<evidence type="ECO:0000256" key="1">
    <source>
        <dbReference type="ARBA" id="ARBA00006987"/>
    </source>
</evidence>
<dbReference type="PROSITE" id="PS51318">
    <property type="entry name" value="TAT"/>
    <property type="match status" value="1"/>
</dbReference>
<dbReference type="NCBIfam" id="TIGR01409">
    <property type="entry name" value="TAT_signal_seq"/>
    <property type="match status" value="1"/>
</dbReference>
<dbReference type="InterPro" id="IPR006311">
    <property type="entry name" value="TAT_signal"/>
</dbReference>
<feature type="chain" id="PRO_5046665365" evidence="2">
    <location>
        <begin position="33"/>
        <end position="335"/>
    </location>
</feature>
<dbReference type="InterPro" id="IPR005064">
    <property type="entry name" value="BUG"/>
</dbReference>
<evidence type="ECO:0000313" key="4">
    <source>
        <dbReference type="Proteomes" id="UP001431902"/>
    </source>
</evidence>
<comment type="caution">
    <text evidence="3">The sequence shown here is derived from an EMBL/GenBank/DDBJ whole genome shotgun (WGS) entry which is preliminary data.</text>
</comment>
<dbReference type="Gene3D" id="3.40.190.10">
    <property type="entry name" value="Periplasmic binding protein-like II"/>
    <property type="match status" value="1"/>
</dbReference>
<evidence type="ECO:0000313" key="3">
    <source>
        <dbReference type="EMBL" id="MDI9234892.1"/>
    </source>
</evidence>
<dbReference type="CDD" id="cd07012">
    <property type="entry name" value="PBP2_Bug_TTT"/>
    <property type="match status" value="1"/>
</dbReference>
<keyword evidence="4" id="KW-1185">Reference proteome</keyword>
<evidence type="ECO:0000256" key="2">
    <source>
        <dbReference type="SAM" id="SignalP"/>
    </source>
</evidence>
<dbReference type="RefSeq" id="WP_283225233.1">
    <property type="nucleotide sequence ID" value="NZ_JASGBH010000010.1"/>
</dbReference>
<dbReference type="EMBL" id="JASGBH010000010">
    <property type="protein sequence ID" value="MDI9234892.1"/>
    <property type="molecule type" value="Genomic_DNA"/>
</dbReference>
<dbReference type="PANTHER" id="PTHR42928:SF5">
    <property type="entry name" value="BLR1237 PROTEIN"/>
    <property type="match status" value="1"/>
</dbReference>
<proteinExistence type="inferred from homology"/>
<dbReference type="PIRSF" id="PIRSF017082">
    <property type="entry name" value="YflP"/>
    <property type="match status" value="1"/>
</dbReference>
<keyword evidence="2" id="KW-0732">Signal</keyword>
<sequence>MSNPHRSIRRQFLQTAAVALGLAGLASPVVNAWAQAPKWPSKPIKIIVAFPPGGLTDALARSYGEHLSASLGVPVVIDNKPGAGAIIGIDAAAKSPADGYTLVMSTSGTFWQNRILYSKLPYNLDKDLTPVTVFPSGPLVVGINDKIPAKNMAEFVEWAKKNPTSMGTYAPGSYPHMVADQTNRIHGSKIQSVHYRGEAPMWLDVASGQSQIAVGSYLAFNAVASRGVRPIGVTGSYRSPKLPNVPTLMEQGDTAKLVTLEGGLPLVAPAGTPEPILKRLADEAVAWSNTDKAAKLRETFAIPNKPKNLAETRKDWEAEVPVWIKLAVDLGIKLD</sequence>
<accession>A0ABT6X9U6</accession>